<accession>A0ABT7L280</accession>
<dbReference type="PROSITE" id="PS51186">
    <property type="entry name" value="GNAT"/>
    <property type="match status" value="1"/>
</dbReference>
<keyword evidence="3" id="KW-1185">Reference proteome</keyword>
<sequence>MEQGLLQLRELTLEDQDIVRMMQTNIDDDYVLNIFPDLVQSNSNSVYGLFDDDHLLAIAGSSFFPGGYAMLGRLRSDKRYLSKGNATKILAYIKSELEKDPSITWVGANTNMENIPARRVLEKIGLQQVTRLHSLYLIDETLLNGTKGSVWQAVETIEEKRRLLQSLKQENALGVYPYECYYPFPFSDNLLTDEHLNDSAFFQNQSKDRFLVIKKDQKRDWFAQVKYFWNDHFQQPGFWETVLAYTEQQPEEGIKPWVDFSQTGYERIPNLDTFKLSDGWVLYGKWI</sequence>
<reference evidence="2 3" key="1">
    <citation type="submission" date="2023-06" db="EMBL/GenBank/DDBJ databases">
        <title>Aquibacillus rhizosphaerae LR5S19.</title>
        <authorList>
            <person name="Sun J.-Q."/>
        </authorList>
    </citation>
    <scope>NUCLEOTIDE SEQUENCE [LARGE SCALE GENOMIC DNA]</scope>
    <source>
        <strain evidence="2 3">LR5S19</strain>
    </source>
</reference>
<dbReference type="InterPro" id="IPR016181">
    <property type="entry name" value="Acyl_CoA_acyltransferase"/>
</dbReference>
<dbReference type="InterPro" id="IPR000182">
    <property type="entry name" value="GNAT_dom"/>
</dbReference>
<proteinExistence type="predicted"/>
<dbReference type="SUPFAM" id="SSF55729">
    <property type="entry name" value="Acyl-CoA N-acyltransferases (Nat)"/>
    <property type="match status" value="1"/>
</dbReference>
<evidence type="ECO:0000313" key="3">
    <source>
        <dbReference type="Proteomes" id="UP001235343"/>
    </source>
</evidence>
<dbReference type="Gene3D" id="3.40.630.30">
    <property type="match status" value="1"/>
</dbReference>
<comment type="caution">
    <text evidence="2">The sequence shown here is derived from an EMBL/GenBank/DDBJ whole genome shotgun (WGS) entry which is preliminary data.</text>
</comment>
<organism evidence="2 3">
    <name type="scientific">Aquibacillus rhizosphaerae</name>
    <dbReference type="NCBI Taxonomy" id="3051431"/>
    <lineage>
        <taxon>Bacteria</taxon>
        <taxon>Bacillati</taxon>
        <taxon>Bacillota</taxon>
        <taxon>Bacilli</taxon>
        <taxon>Bacillales</taxon>
        <taxon>Bacillaceae</taxon>
        <taxon>Aquibacillus</taxon>
    </lineage>
</organism>
<name>A0ABT7L280_9BACI</name>
<protein>
    <submittedName>
        <fullName evidence="2">N-acetyltransferase</fullName>
    </submittedName>
</protein>
<evidence type="ECO:0000313" key="2">
    <source>
        <dbReference type="EMBL" id="MDL4839317.1"/>
    </source>
</evidence>
<dbReference type="RefSeq" id="WP_285930169.1">
    <property type="nucleotide sequence ID" value="NZ_JASTZU010000012.1"/>
</dbReference>
<dbReference type="Proteomes" id="UP001235343">
    <property type="component" value="Unassembled WGS sequence"/>
</dbReference>
<dbReference type="EMBL" id="JASTZU010000012">
    <property type="protein sequence ID" value="MDL4839317.1"/>
    <property type="molecule type" value="Genomic_DNA"/>
</dbReference>
<evidence type="ECO:0000259" key="1">
    <source>
        <dbReference type="PROSITE" id="PS51186"/>
    </source>
</evidence>
<gene>
    <name evidence="2" type="ORF">QQS35_02415</name>
</gene>
<feature type="domain" description="N-acetyltransferase" evidence="1">
    <location>
        <begin position="6"/>
        <end position="144"/>
    </location>
</feature>